<feature type="chain" id="PRO_5022730233" evidence="1">
    <location>
        <begin position="33"/>
        <end position="300"/>
    </location>
</feature>
<dbReference type="EMBL" id="CP043046">
    <property type="protein sequence ID" value="QEI06450.1"/>
    <property type="molecule type" value="Genomic_DNA"/>
</dbReference>
<evidence type="ECO:0000313" key="2">
    <source>
        <dbReference type="EMBL" id="QEI06450.1"/>
    </source>
</evidence>
<keyword evidence="3" id="KW-1185">Reference proteome</keyword>
<dbReference type="KEGG" id="pacr:FXN63_11865"/>
<accession>A0A5C0B009</accession>
<evidence type="ECO:0000313" key="3">
    <source>
        <dbReference type="Proteomes" id="UP000325161"/>
    </source>
</evidence>
<name>A0A5C0B009_9BURK</name>
<evidence type="ECO:0000256" key="1">
    <source>
        <dbReference type="SAM" id="SignalP"/>
    </source>
</evidence>
<dbReference type="Proteomes" id="UP000325161">
    <property type="component" value="Chromosome"/>
</dbReference>
<proteinExistence type="predicted"/>
<sequence>MLAHTSHPESHNTVARPRYLAAALAIALSSLAATVQAQSATSAEACPQPATILQNAYPAAKLDPDQGKPAGYLLGDHKLMLPQSTPGSVPFMFCKVWPAHDQLLLVGVPRMAVSAELDMDREGDLDILVLDRATLKVKQRTTVDHAMTDDAIRLEQMEFDTARYVLAPGIQAFGLRASYSGSSRPNPFNEVTLRLFAMRNGDSGPLRIVLDGASVSRMNGEWDTNCKGEFTKSKTVLSMTSKVSNGFFDIRATKNSEDSTTQLVPAGSDCNESIVKKERTQHTLVFDGQRYVIPDAVKAL</sequence>
<protein>
    <submittedName>
        <fullName evidence="2">Uncharacterized protein</fullName>
    </submittedName>
</protein>
<organism evidence="2 3">
    <name type="scientific">Pigmentiphaga aceris</name>
    <dbReference type="NCBI Taxonomy" id="1940612"/>
    <lineage>
        <taxon>Bacteria</taxon>
        <taxon>Pseudomonadati</taxon>
        <taxon>Pseudomonadota</taxon>
        <taxon>Betaproteobacteria</taxon>
        <taxon>Burkholderiales</taxon>
        <taxon>Alcaligenaceae</taxon>
        <taxon>Pigmentiphaga</taxon>
    </lineage>
</organism>
<dbReference type="RefSeq" id="WP_148815071.1">
    <property type="nucleotide sequence ID" value="NZ_CP043046.1"/>
</dbReference>
<reference evidence="2 3" key="1">
    <citation type="submission" date="2019-08" db="EMBL/GenBank/DDBJ databases">
        <title>Amphibian skin-associated Pigmentiphaga: genome sequence and occurrence across geography and hosts.</title>
        <authorList>
            <person name="Bletz M.C."/>
            <person name="Bunk B."/>
            <person name="Sproeer C."/>
            <person name="Biwer P."/>
            <person name="Reiter S."/>
            <person name="Rabemananjara F.C.E."/>
            <person name="Schulz S."/>
            <person name="Overmann J."/>
            <person name="Vences M."/>
        </authorList>
    </citation>
    <scope>NUCLEOTIDE SEQUENCE [LARGE SCALE GENOMIC DNA]</scope>
    <source>
        <strain evidence="2 3">Mada1488</strain>
    </source>
</reference>
<dbReference type="OrthoDB" id="7202514at2"/>
<gene>
    <name evidence="2" type="ORF">FXN63_11865</name>
</gene>
<feature type="signal peptide" evidence="1">
    <location>
        <begin position="1"/>
        <end position="32"/>
    </location>
</feature>
<dbReference type="AlphaFoldDB" id="A0A5C0B009"/>
<keyword evidence="1" id="KW-0732">Signal</keyword>